<dbReference type="InterPro" id="IPR004563">
    <property type="entry name" value="Apolipo_AcylTrfase"/>
</dbReference>
<dbReference type="PANTHER" id="PTHR38686">
    <property type="entry name" value="APOLIPOPROTEIN N-ACYLTRANSFERASE"/>
    <property type="match status" value="1"/>
</dbReference>
<evidence type="ECO:0000256" key="7">
    <source>
        <dbReference type="ARBA" id="ARBA00023315"/>
    </source>
</evidence>
<keyword evidence="6 8" id="KW-0472">Membrane</keyword>
<dbReference type="PROSITE" id="PS50263">
    <property type="entry name" value="CN_HYDROLASE"/>
    <property type="match status" value="1"/>
</dbReference>
<protein>
    <recommendedName>
        <fullName evidence="8">Apolipoprotein N-acyltransferase</fullName>
        <shortName evidence="8">ALP N-acyltransferase</shortName>
        <ecNumber evidence="8">2.3.1.269</ecNumber>
    </recommendedName>
</protein>
<dbReference type="GO" id="GO:0005886">
    <property type="term" value="C:plasma membrane"/>
    <property type="evidence" value="ECO:0007669"/>
    <property type="project" value="UniProtKB-SubCell"/>
</dbReference>
<proteinExistence type="inferred from homology"/>
<dbReference type="EMBL" id="JAGFOA010000005">
    <property type="protein sequence ID" value="MBO3664482.1"/>
    <property type="molecule type" value="Genomic_DNA"/>
</dbReference>
<name>A0A939QMK4_9MICO</name>
<feature type="transmembrane region" description="Helical" evidence="8">
    <location>
        <begin position="186"/>
        <end position="206"/>
    </location>
</feature>
<evidence type="ECO:0000256" key="1">
    <source>
        <dbReference type="ARBA" id="ARBA00004651"/>
    </source>
</evidence>
<dbReference type="PANTHER" id="PTHR38686:SF1">
    <property type="entry name" value="APOLIPOPROTEIN N-ACYLTRANSFERASE"/>
    <property type="match status" value="1"/>
</dbReference>
<keyword evidence="7 8" id="KW-0012">Acyltransferase</keyword>
<dbReference type="CDD" id="cd07571">
    <property type="entry name" value="ALP_N-acyl_transferase"/>
    <property type="match status" value="1"/>
</dbReference>
<feature type="transmembrane region" description="Helical" evidence="8">
    <location>
        <begin position="218"/>
        <end position="237"/>
    </location>
</feature>
<dbReference type="Pfam" id="PF00795">
    <property type="entry name" value="CN_hydrolase"/>
    <property type="match status" value="1"/>
</dbReference>
<dbReference type="NCBIfam" id="TIGR00546">
    <property type="entry name" value="lnt"/>
    <property type="match status" value="1"/>
</dbReference>
<comment type="function">
    <text evidence="8">Catalyzes the phospholipid dependent N-acylation of the N-terminal cysteine of apolipoprotein, the last step in lipoprotein maturation.</text>
</comment>
<accession>A0A939QMK4</accession>
<evidence type="ECO:0000256" key="8">
    <source>
        <dbReference type="HAMAP-Rule" id="MF_01148"/>
    </source>
</evidence>
<evidence type="ECO:0000256" key="6">
    <source>
        <dbReference type="ARBA" id="ARBA00023136"/>
    </source>
</evidence>
<keyword evidence="2 8" id="KW-1003">Cell membrane</keyword>
<sequence length="533" mass="56806">MTGPQARPARPSKRGGRHARGTARPSAPMPLWAAVLAAVLGGLALDASFPSLGIWLLAPVAVSLSLASLIGRRAGEALLVGLAFGAAFWFPHIDWISRFLGDNPQSWVPWVALAGIQTLFTGLGAIPMALAYGWFPRARWARLTLLPLLIAALWSARELITGSWPYGGFAWGRIGMSQSESPLAHVASWVGVTGLTFLIVFLCAAAIELVRLRRELQIVAFTPFVAIAAILLLLPAWQTTPVGSLRVGAAQGAGPSAYMDAREPWELIQAQLDASKPLREELVDLVVWPEGGVDYDPLQDQATATMLSNAARAFRAPILMNAASEVGEQVFNTSMLWTADGVDVEGGLQTHAKRHPVPFGEYVPDRAFFAAIVPDLIGMIGREYTPGRDAPTVTGGDVVVGLAICFDVIADDVIREGQEAGAQVLVFQTNNADFRGTDENLQQLAFARMRAIETGRSVVNLSTVGTSQLIAPDGTTQAALAVDEAGLMIGDVELREGLTPGVVLGPWVQQGLLWGALSGIVALGILRLVRRRA</sequence>
<comment type="pathway">
    <text evidence="8">Protein modification; lipoprotein biosynthesis (N-acyl transfer).</text>
</comment>
<dbReference type="GO" id="GO:0042158">
    <property type="term" value="P:lipoprotein biosynthetic process"/>
    <property type="evidence" value="ECO:0007669"/>
    <property type="project" value="UniProtKB-UniRule"/>
</dbReference>
<dbReference type="SUPFAM" id="SSF56317">
    <property type="entry name" value="Carbon-nitrogen hydrolase"/>
    <property type="match status" value="1"/>
</dbReference>
<evidence type="ECO:0000256" key="4">
    <source>
        <dbReference type="ARBA" id="ARBA00022692"/>
    </source>
</evidence>
<evidence type="ECO:0000256" key="3">
    <source>
        <dbReference type="ARBA" id="ARBA00022679"/>
    </source>
</evidence>
<dbReference type="EC" id="2.3.1.269" evidence="8"/>
<keyword evidence="4 8" id="KW-0812">Transmembrane</keyword>
<comment type="subcellular location">
    <subcellularLocation>
        <location evidence="1 8">Cell membrane</location>
        <topology evidence="1 8">Multi-pass membrane protein</topology>
    </subcellularLocation>
</comment>
<dbReference type="EMBL" id="JAGFOA010000001">
    <property type="protein sequence ID" value="MBO3662490.1"/>
    <property type="molecule type" value="Genomic_DNA"/>
</dbReference>
<feature type="transmembrane region" description="Helical" evidence="8">
    <location>
        <begin position="511"/>
        <end position="529"/>
    </location>
</feature>
<evidence type="ECO:0000313" key="11">
    <source>
        <dbReference type="EMBL" id="MBO3662490.1"/>
    </source>
</evidence>
<dbReference type="HAMAP" id="MF_01148">
    <property type="entry name" value="Lnt"/>
    <property type="match status" value="1"/>
</dbReference>
<dbReference type="RefSeq" id="WP_208500158.1">
    <property type="nucleotide sequence ID" value="NZ_JAGFOA010000001.1"/>
</dbReference>
<feature type="region of interest" description="Disordered" evidence="9">
    <location>
        <begin position="1"/>
        <end position="25"/>
    </location>
</feature>
<feature type="domain" description="CN hydrolase" evidence="10">
    <location>
        <begin position="245"/>
        <end position="494"/>
    </location>
</feature>
<dbReference type="AlphaFoldDB" id="A0A939QMK4"/>
<evidence type="ECO:0000313" key="12">
    <source>
        <dbReference type="EMBL" id="MBO3664482.1"/>
    </source>
</evidence>
<feature type="transmembrane region" description="Helical" evidence="8">
    <location>
        <begin position="145"/>
        <end position="166"/>
    </location>
</feature>
<evidence type="ECO:0000256" key="5">
    <source>
        <dbReference type="ARBA" id="ARBA00022989"/>
    </source>
</evidence>
<keyword evidence="3 8" id="KW-0808">Transferase</keyword>
<comment type="caution">
    <text evidence="12">The sequence shown here is derived from an EMBL/GenBank/DDBJ whole genome shotgun (WGS) entry which is preliminary data.</text>
</comment>
<evidence type="ECO:0000256" key="9">
    <source>
        <dbReference type="SAM" id="MobiDB-lite"/>
    </source>
</evidence>
<comment type="catalytic activity">
    <reaction evidence="8">
        <text>N-terminal S-1,2-diacyl-sn-glyceryl-L-cysteinyl-[lipoprotein] + a glycerophospholipid = N-acyl-S-1,2-diacyl-sn-glyceryl-L-cysteinyl-[lipoprotein] + a 2-acyl-sn-glycero-3-phospholipid + H(+)</text>
        <dbReference type="Rhea" id="RHEA:48228"/>
        <dbReference type="Rhea" id="RHEA-COMP:14681"/>
        <dbReference type="Rhea" id="RHEA-COMP:14684"/>
        <dbReference type="ChEBI" id="CHEBI:15378"/>
        <dbReference type="ChEBI" id="CHEBI:136912"/>
        <dbReference type="ChEBI" id="CHEBI:140656"/>
        <dbReference type="ChEBI" id="CHEBI:140657"/>
        <dbReference type="ChEBI" id="CHEBI:140660"/>
        <dbReference type="EC" id="2.3.1.269"/>
    </reaction>
</comment>
<feature type="transmembrane region" description="Helical" evidence="8">
    <location>
        <begin position="51"/>
        <end position="70"/>
    </location>
</feature>
<dbReference type="Gene3D" id="3.60.110.10">
    <property type="entry name" value="Carbon-nitrogen hydrolase"/>
    <property type="match status" value="1"/>
</dbReference>
<evidence type="ECO:0000256" key="2">
    <source>
        <dbReference type="ARBA" id="ARBA00022475"/>
    </source>
</evidence>
<evidence type="ECO:0000259" key="10">
    <source>
        <dbReference type="PROSITE" id="PS50263"/>
    </source>
</evidence>
<keyword evidence="5 8" id="KW-1133">Transmembrane helix</keyword>
<dbReference type="Proteomes" id="UP000680132">
    <property type="component" value="Unassembled WGS sequence"/>
</dbReference>
<feature type="compositionally biased region" description="Basic residues" evidence="9">
    <location>
        <begin position="10"/>
        <end position="21"/>
    </location>
</feature>
<gene>
    <name evidence="8 12" type="primary">lnt</name>
    <name evidence="11" type="ORF">J5V96_03085</name>
    <name evidence="12" type="ORF">J5V96_13330</name>
</gene>
<evidence type="ECO:0000313" key="13">
    <source>
        <dbReference type="Proteomes" id="UP000680132"/>
    </source>
</evidence>
<feature type="transmembrane region" description="Helical" evidence="8">
    <location>
        <begin position="27"/>
        <end position="45"/>
    </location>
</feature>
<keyword evidence="13" id="KW-1185">Reference proteome</keyword>
<dbReference type="Pfam" id="PF20154">
    <property type="entry name" value="LNT_N"/>
    <property type="match status" value="1"/>
</dbReference>
<feature type="transmembrane region" description="Helical" evidence="8">
    <location>
        <begin position="77"/>
        <end position="95"/>
    </location>
</feature>
<organism evidence="12 13">
    <name type="scientific">Microbacterium stercoris</name>
    <dbReference type="NCBI Taxonomy" id="2820289"/>
    <lineage>
        <taxon>Bacteria</taxon>
        <taxon>Bacillati</taxon>
        <taxon>Actinomycetota</taxon>
        <taxon>Actinomycetes</taxon>
        <taxon>Micrococcales</taxon>
        <taxon>Microbacteriaceae</taxon>
        <taxon>Microbacterium</taxon>
    </lineage>
</organism>
<dbReference type="InterPro" id="IPR045378">
    <property type="entry name" value="LNT_N"/>
</dbReference>
<dbReference type="InterPro" id="IPR003010">
    <property type="entry name" value="C-N_Hydrolase"/>
</dbReference>
<reference evidence="12" key="1">
    <citation type="submission" date="2021-03" db="EMBL/GenBank/DDBJ databases">
        <title>Microbacterium sp. nov., a novel actinobacterium isolated from cow dung.</title>
        <authorList>
            <person name="Zhang L."/>
        </authorList>
    </citation>
    <scope>NUCLEOTIDE SEQUENCE</scope>
    <source>
        <strain evidence="12">NEAU-LLB</strain>
    </source>
</reference>
<feature type="transmembrane region" description="Helical" evidence="8">
    <location>
        <begin position="107"/>
        <end position="133"/>
    </location>
</feature>
<dbReference type="InterPro" id="IPR036526">
    <property type="entry name" value="C-N_Hydrolase_sf"/>
</dbReference>
<comment type="similarity">
    <text evidence="8">Belongs to the CN hydrolase family. Apolipoprotein N-acyltransferase subfamily.</text>
</comment>
<dbReference type="GO" id="GO:0016410">
    <property type="term" value="F:N-acyltransferase activity"/>
    <property type="evidence" value="ECO:0007669"/>
    <property type="project" value="UniProtKB-UniRule"/>
</dbReference>